<dbReference type="KEGG" id="lrs:PX52LOC_00216"/>
<evidence type="ECO:0000313" key="2">
    <source>
        <dbReference type="Proteomes" id="UP000324974"/>
    </source>
</evidence>
<reference evidence="2" key="1">
    <citation type="submission" date="2019-08" db="EMBL/GenBank/DDBJ databases">
        <title>Limnoglobus roseus gen. nov., sp. nov., a novel freshwater planctomycete with a giant genome from the family Gemmataceae.</title>
        <authorList>
            <person name="Kulichevskaya I.S."/>
            <person name="Naumoff D.G."/>
            <person name="Miroshnikov K."/>
            <person name="Ivanova A."/>
            <person name="Philippov D.A."/>
            <person name="Hakobyan A."/>
            <person name="Rijpstra I.C."/>
            <person name="Sinninghe Damste J.S."/>
            <person name="Liesack W."/>
            <person name="Dedysh S.N."/>
        </authorList>
    </citation>
    <scope>NUCLEOTIDE SEQUENCE [LARGE SCALE GENOMIC DNA]</scope>
    <source>
        <strain evidence="2">PX52</strain>
    </source>
</reference>
<dbReference type="OrthoDB" id="287777at2"/>
<protein>
    <submittedName>
        <fullName evidence="1">Uncharacterized protein</fullName>
    </submittedName>
</protein>
<sequence>MSVHAIRLRGFWTAAEVEPGRVRYARNFGRPRTLDAGETVWLVGSRSPGAGQVLLNWQPVGAIHADEPFAFEITSILQPRNTVEIEIAAGEDKLLGEIALEIRSSD</sequence>
<accession>A0A5C1A697</accession>
<name>A0A5C1A697_9BACT</name>
<dbReference type="Proteomes" id="UP000324974">
    <property type="component" value="Chromosome"/>
</dbReference>
<dbReference type="RefSeq" id="WP_149108340.1">
    <property type="nucleotide sequence ID" value="NZ_CP042425.1"/>
</dbReference>
<gene>
    <name evidence="1" type="ORF">PX52LOC_00216</name>
</gene>
<evidence type="ECO:0000313" key="1">
    <source>
        <dbReference type="EMBL" id="QEL13362.1"/>
    </source>
</evidence>
<keyword evidence="2" id="KW-1185">Reference proteome</keyword>
<proteinExistence type="predicted"/>
<dbReference type="EMBL" id="CP042425">
    <property type="protein sequence ID" value="QEL13362.1"/>
    <property type="molecule type" value="Genomic_DNA"/>
</dbReference>
<organism evidence="1 2">
    <name type="scientific">Limnoglobus roseus</name>
    <dbReference type="NCBI Taxonomy" id="2598579"/>
    <lineage>
        <taxon>Bacteria</taxon>
        <taxon>Pseudomonadati</taxon>
        <taxon>Planctomycetota</taxon>
        <taxon>Planctomycetia</taxon>
        <taxon>Gemmatales</taxon>
        <taxon>Gemmataceae</taxon>
        <taxon>Limnoglobus</taxon>
    </lineage>
</organism>
<dbReference type="AlphaFoldDB" id="A0A5C1A697"/>